<evidence type="ECO:0000256" key="5">
    <source>
        <dbReference type="ARBA" id="ARBA00022692"/>
    </source>
</evidence>
<evidence type="ECO:0000259" key="11">
    <source>
        <dbReference type="PROSITE" id="PS51779"/>
    </source>
</evidence>
<evidence type="ECO:0000256" key="7">
    <source>
        <dbReference type="ARBA" id="ARBA00023136"/>
    </source>
</evidence>
<keyword evidence="13" id="KW-1185">Reference proteome</keyword>
<gene>
    <name evidence="12" type="ORF">SAMN05446927_1459</name>
</gene>
<keyword evidence="7 10" id="KW-0472">Membrane</keyword>
<dbReference type="InterPro" id="IPR013686">
    <property type="entry name" value="Polypept-transport_assoc_ShlB"/>
</dbReference>
<dbReference type="PANTHER" id="PTHR34597">
    <property type="entry name" value="SLR1661 PROTEIN"/>
    <property type="match status" value="1"/>
</dbReference>
<comment type="similarity">
    <text evidence="2">Belongs to the TPS (TC 1.B.20) family.</text>
</comment>
<dbReference type="PROSITE" id="PS51779">
    <property type="entry name" value="POTRA"/>
    <property type="match status" value="1"/>
</dbReference>
<dbReference type="Proteomes" id="UP000219522">
    <property type="component" value="Unassembled WGS sequence"/>
</dbReference>
<evidence type="ECO:0000256" key="10">
    <source>
        <dbReference type="SAM" id="Phobius"/>
    </source>
</evidence>
<dbReference type="Pfam" id="PF03865">
    <property type="entry name" value="ShlB"/>
    <property type="match status" value="1"/>
</dbReference>
<protein>
    <submittedName>
        <fullName evidence="12">Hemolysin activation/secretion protein</fullName>
    </submittedName>
</protein>
<keyword evidence="10" id="KW-1133">Transmembrane helix</keyword>
<dbReference type="Pfam" id="PF08479">
    <property type="entry name" value="POTRA_2"/>
    <property type="match status" value="1"/>
</dbReference>
<feature type="compositionally biased region" description="Pro residues" evidence="9">
    <location>
        <begin position="93"/>
        <end position="102"/>
    </location>
</feature>
<evidence type="ECO:0000256" key="8">
    <source>
        <dbReference type="ARBA" id="ARBA00023237"/>
    </source>
</evidence>
<dbReference type="GO" id="GO:0008320">
    <property type="term" value="F:protein transmembrane transporter activity"/>
    <property type="evidence" value="ECO:0007669"/>
    <property type="project" value="TreeGrafter"/>
</dbReference>
<reference evidence="12 13" key="1">
    <citation type="submission" date="2017-09" db="EMBL/GenBank/DDBJ databases">
        <authorList>
            <person name="Varghese N."/>
            <person name="Submissions S."/>
        </authorList>
    </citation>
    <scope>NUCLEOTIDE SEQUENCE [LARGE SCALE GENOMIC DNA]</scope>
    <source>
        <strain evidence="12 13">OK806</strain>
    </source>
</reference>
<dbReference type="AlphaFoldDB" id="A0A7Z7I333"/>
<dbReference type="Gene3D" id="3.10.20.310">
    <property type="entry name" value="membrane protein fhac"/>
    <property type="match status" value="1"/>
</dbReference>
<dbReference type="InterPro" id="IPR005565">
    <property type="entry name" value="Hemolysn_activator_HlyB_C"/>
</dbReference>
<evidence type="ECO:0000256" key="9">
    <source>
        <dbReference type="SAM" id="MobiDB-lite"/>
    </source>
</evidence>
<sequence>MNDAMKTELIASRPDERPGTRPGARARSHRGRSFARAAGLAGAGIACASALTAWAQQVPLPGTQQLPSAGTLLNEQQRPSPAAAPPGGAAVLPTPPAAPPAVPEGKKFTLKSIRLAGNETLPSDMLLALVSDRIGQEVSIGDLNAMGTVIAQAYRDRGYPLAQVVIPPQDVTNGDVTFTVLEGKIGAVRLTIVPGAPIKESLVRARLAAIEPGKPLKQGELERTMLLLSDLPGIRVTSALELGSAPGTVDLSVTVEPTRRWDFALATDNYGAASAGRWRLGAVGRLASPFGIGDNLDVNLLAAERADTLYGRIGYDAPVDANGTRVGVAYSHLYYYLGQDFSSLHAHGDADVVTASVSHPLIRSRSQNLLLRGALEYRALTDKIDSVNFDNPQKLYVASVGLSYESRDGFLGGGFNSADIQLAFAHLNIDSSLAEQIDQSPFGRNTQGNSVRLTMQANRLNAITQKVSVFVGVSGQWANQNLDSSSRITLGGPHAVRAYSPSEAVVDEGLIATAAFRYAVMPTLTLSAFFDIGVGRYNARPIPEQGANTVTRSGPGLGLFWNGPYGISVDASMAWRTTRADTTGDDKLPRVYVQVSKSF</sequence>
<organism evidence="12 13">
    <name type="scientific">Caballeronia arationis</name>
    <dbReference type="NCBI Taxonomy" id="1777142"/>
    <lineage>
        <taxon>Bacteria</taxon>
        <taxon>Pseudomonadati</taxon>
        <taxon>Pseudomonadota</taxon>
        <taxon>Betaproteobacteria</taxon>
        <taxon>Burkholderiales</taxon>
        <taxon>Burkholderiaceae</taxon>
        <taxon>Caballeronia</taxon>
    </lineage>
</organism>
<evidence type="ECO:0000256" key="3">
    <source>
        <dbReference type="ARBA" id="ARBA00022448"/>
    </source>
</evidence>
<feature type="region of interest" description="Disordered" evidence="9">
    <location>
        <begin position="1"/>
        <end position="31"/>
    </location>
</feature>
<name>A0A7Z7I333_9BURK</name>
<comment type="caution">
    <text evidence="12">The sequence shown here is derived from an EMBL/GenBank/DDBJ whole genome shotgun (WGS) entry which is preliminary data.</text>
</comment>
<evidence type="ECO:0000313" key="12">
    <source>
        <dbReference type="EMBL" id="SOE57547.1"/>
    </source>
</evidence>
<feature type="transmembrane region" description="Helical" evidence="10">
    <location>
        <begin position="34"/>
        <end position="55"/>
    </location>
</feature>
<evidence type="ECO:0000256" key="4">
    <source>
        <dbReference type="ARBA" id="ARBA00022452"/>
    </source>
</evidence>
<keyword evidence="4" id="KW-1134">Transmembrane beta strand</keyword>
<keyword evidence="3" id="KW-0813">Transport</keyword>
<dbReference type="GO" id="GO:0098046">
    <property type="term" value="C:type V protein secretion system complex"/>
    <property type="evidence" value="ECO:0007669"/>
    <property type="project" value="TreeGrafter"/>
</dbReference>
<keyword evidence="5 10" id="KW-0812">Transmembrane</keyword>
<proteinExistence type="inferred from homology"/>
<dbReference type="GO" id="GO:0046819">
    <property type="term" value="P:protein secretion by the type V secretion system"/>
    <property type="evidence" value="ECO:0007669"/>
    <property type="project" value="TreeGrafter"/>
</dbReference>
<dbReference type="PANTHER" id="PTHR34597:SF1">
    <property type="entry name" value="HEME_HEMOPEXIN TRANSPORTER PROTEIN HUXB"/>
    <property type="match status" value="1"/>
</dbReference>
<dbReference type="InterPro" id="IPR051544">
    <property type="entry name" value="TPS_OM_transporter"/>
</dbReference>
<evidence type="ECO:0000256" key="2">
    <source>
        <dbReference type="ARBA" id="ARBA00009055"/>
    </source>
</evidence>
<comment type="subcellular location">
    <subcellularLocation>
        <location evidence="1">Cell outer membrane</location>
    </subcellularLocation>
</comment>
<accession>A0A7Z7I333</accession>
<keyword evidence="6" id="KW-0653">Protein transport</keyword>
<evidence type="ECO:0000313" key="13">
    <source>
        <dbReference type="Proteomes" id="UP000219522"/>
    </source>
</evidence>
<evidence type="ECO:0000256" key="1">
    <source>
        <dbReference type="ARBA" id="ARBA00004442"/>
    </source>
</evidence>
<dbReference type="RefSeq" id="WP_244195419.1">
    <property type="nucleotide sequence ID" value="NZ_OCSU01000001.1"/>
</dbReference>
<feature type="region of interest" description="Disordered" evidence="9">
    <location>
        <begin position="74"/>
        <end position="104"/>
    </location>
</feature>
<dbReference type="EMBL" id="OCSU01000001">
    <property type="protein sequence ID" value="SOE57547.1"/>
    <property type="molecule type" value="Genomic_DNA"/>
</dbReference>
<dbReference type="InterPro" id="IPR034746">
    <property type="entry name" value="POTRA"/>
</dbReference>
<dbReference type="Gene3D" id="2.40.160.50">
    <property type="entry name" value="membrane protein fhac: a member of the omp85/tpsb transporter family"/>
    <property type="match status" value="1"/>
</dbReference>
<feature type="compositionally biased region" description="Low complexity" evidence="9">
    <location>
        <begin position="79"/>
        <end position="92"/>
    </location>
</feature>
<dbReference type="GO" id="GO:0009279">
    <property type="term" value="C:cell outer membrane"/>
    <property type="evidence" value="ECO:0007669"/>
    <property type="project" value="UniProtKB-SubCell"/>
</dbReference>
<feature type="domain" description="POTRA" evidence="11">
    <location>
        <begin position="108"/>
        <end position="183"/>
    </location>
</feature>
<evidence type="ECO:0000256" key="6">
    <source>
        <dbReference type="ARBA" id="ARBA00022927"/>
    </source>
</evidence>
<keyword evidence="8" id="KW-0998">Cell outer membrane</keyword>